<name>A0A072UDG7_MEDTR</name>
<dbReference type="EnsemblPlants" id="KEH27153">
    <property type="protein sequence ID" value="KEH27153"/>
    <property type="gene ID" value="MTR_6g488200"/>
</dbReference>
<dbReference type="EMBL" id="PSQE01000006">
    <property type="protein sequence ID" value="RHN52949.1"/>
    <property type="molecule type" value="Genomic_DNA"/>
</dbReference>
<evidence type="ECO:0000313" key="1">
    <source>
        <dbReference type="EMBL" id="KEH27153.1"/>
    </source>
</evidence>
<reference evidence="3" key="3">
    <citation type="submission" date="2015-04" db="UniProtKB">
        <authorList>
            <consortium name="EnsemblPlants"/>
        </authorList>
    </citation>
    <scope>IDENTIFICATION</scope>
    <source>
        <strain evidence="3">cv. Jemalong A17</strain>
    </source>
</reference>
<evidence type="ECO:0000313" key="3">
    <source>
        <dbReference type="EnsemblPlants" id="KEH27153"/>
    </source>
</evidence>
<proteinExistence type="predicted"/>
<keyword evidence="4" id="KW-1185">Reference proteome</keyword>
<accession>A0A072UDG7</accession>
<reference evidence="1 4" key="2">
    <citation type="journal article" date="2014" name="BMC Genomics">
        <title>An improved genome release (version Mt4.0) for the model legume Medicago truncatula.</title>
        <authorList>
            <person name="Tang H."/>
            <person name="Krishnakumar V."/>
            <person name="Bidwell S."/>
            <person name="Rosen B."/>
            <person name="Chan A."/>
            <person name="Zhou S."/>
            <person name="Gentzbittel L."/>
            <person name="Childs K.L."/>
            <person name="Yandell M."/>
            <person name="Gundlach H."/>
            <person name="Mayer K.F."/>
            <person name="Schwartz D.C."/>
            <person name="Town C.D."/>
        </authorList>
    </citation>
    <scope>GENOME REANNOTATION</scope>
    <source>
        <strain evidence="1">A17</strain>
        <strain evidence="3 4">cv. Jemalong A17</strain>
    </source>
</reference>
<dbReference type="PaxDb" id="3880-AES85013"/>
<reference evidence="1 4" key="1">
    <citation type="journal article" date="2011" name="Nature">
        <title>The Medicago genome provides insight into the evolution of rhizobial symbioses.</title>
        <authorList>
            <person name="Young N.D."/>
            <person name="Debelle F."/>
            <person name="Oldroyd G.E."/>
            <person name="Geurts R."/>
            <person name="Cannon S.B."/>
            <person name="Udvardi M.K."/>
            <person name="Benedito V.A."/>
            <person name="Mayer K.F."/>
            <person name="Gouzy J."/>
            <person name="Schoof H."/>
            <person name="Van de Peer Y."/>
            <person name="Proost S."/>
            <person name="Cook D.R."/>
            <person name="Meyers B.C."/>
            <person name="Spannagl M."/>
            <person name="Cheung F."/>
            <person name="De Mita S."/>
            <person name="Krishnakumar V."/>
            <person name="Gundlach H."/>
            <person name="Zhou S."/>
            <person name="Mudge J."/>
            <person name="Bharti A.K."/>
            <person name="Murray J.D."/>
            <person name="Naoumkina M.A."/>
            <person name="Rosen B."/>
            <person name="Silverstein K.A."/>
            <person name="Tang H."/>
            <person name="Rombauts S."/>
            <person name="Zhao P.X."/>
            <person name="Zhou P."/>
            <person name="Barbe V."/>
            <person name="Bardou P."/>
            <person name="Bechner M."/>
            <person name="Bellec A."/>
            <person name="Berger A."/>
            <person name="Berges H."/>
            <person name="Bidwell S."/>
            <person name="Bisseling T."/>
            <person name="Choisne N."/>
            <person name="Couloux A."/>
            <person name="Denny R."/>
            <person name="Deshpande S."/>
            <person name="Dai X."/>
            <person name="Doyle J.J."/>
            <person name="Dudez A.M."/>
            <person name="Farmer A.D."/>
            <person name="Fouteau S."/>
            <person name="Franken C."/>
            <person name="Gibelin C."/>
            <person name="Gish J."/>
            <person name="Goldstein S."/>
            <person name="Gonzalez A.J."/>
            <person name="Green P.J."/>
            <person name="Hallab A."/>
            <person name="Hartog M."/>
            <person name="Hua A."/>
            <person name="Humphray S.J."/>
            <person name="Jeong D.H."/>
            <person name="Jing Y."/>
            <person name="Jocker A."/>
            <person name="Kenton S.M."/>
            <person name="Kim D.J."/>
            <person name="Klee K."/>
            <person name="Lai H."/>
            <person name="Lang C."/>
            <person name="Lin S."/>
            <person name="Macmil S.L."/>
            <person name="Magdelenat G."/>
            <person name="Matthews L."/>
            <person name="McCorrison J."/>
            <person name="Monaghan E.L."/>
            <person name="Mun J.H."/>
            <person name="Najar F.Z."/>
            <person name="Nicholson C."/>
            <person name="Noirot C."/>
            <person name="O'Bleness M."/>
            <person name="Paule C.R."/>
            <person name="Poulain J."/>
            <person name="Prion F."/>
            <person name="Qin B."/>
            <person name="Qu C."/>
            <person name="Retzel E.F."/>
            <person name="Riddle C."/>
            <person name="Sallet E."/>
            <person name="Samain S."/>
            <person name="Samson N."/>
            <person name="Sanders I."/>
            <person name="Saurat O."/>
            <person name="Scarpelli C."/>
            <person name="Schiex T."/>
            <person name="Segurens B."/>
            <person name="Severin A.J."/>
            <person name="Sherrier D.J."/>
            <person name="Shi R."/>
            <person name="Sims S."/>
            <person name="Singer S.R."/>
            <person name="Sinharoy S."/>
            <person name="Sterck L."/>
            <person name="Viollet A."/>
            <person name="Wang B.B."/>
            <person name="Wang K."/>
            <person name="Wang M."/>
            <person name="Wang X."/>
            <person name="Warfsmann J."/>
            <person name="Weissenbach J."/>
            <person name="White D.D."/>
            <person name="White J.D."/>
            <person name="Wiley G.B."/>
            <person name="Wincker P."/>
            <person name="Xing Y."/>
            <person name="Yang L."/>
            <person name="Yao Z."/>
            <person name="Ying F."/>
            <person name="Zhai J."/>
            <person name="Zhou L."/>
            <person name="Zuber A."/>
            <person name="Denarie J."/>
            <person name="Dixon R.A."/>
            <person name="May G.D."/>
            <person name="Schwartz D.C."/>
            <person name="Rogers J."/>
            <person name="Quetier F."/>
            <person name="Town C.D."/>
            <person name="Roe B.A."/>
        </authorList>
    </citation>
    <scope>NUCLEOTIDE SEQUENCE [LARGE SCALE GENOMIC DNA]</scope>
    <source>
        <strain evidence="1">A17</strain>
        <strain evidence="3 4">cv. Jemalong A17</strain>
    </source>
</reference>
<protein>
    <submittedName>
        <fullName evidence="1 3">Uncharacterized protein</fullName>
    </submittedName>
</protein>
<reference evidence="2" key="4">
    <citation type="journal article" date="2018" name="Nat. Plants">
        <title>Whole-genome landscape of Medicago truncatula symbiotic genes.</title>
        <authorList>
            <person name="Pecrix Y."/>
            <person name="Gamas P."/>
            <person name="Carrere S."/>
        </authorList>
    </citation>
    <scope>NUCLEOTIDE SEQUENCE</scope>
    <source>
        <tissue evidence="2">Leaves</tissue>
    </source>
</reference>
<sequence>MGNNQGVNRLNKGHFPSYHEQLGSYGTIDVTKIEHEAINGHTGEVFDIAKWNTSYTIDSSKCILDLRRVSSKDGKVNSISFQIGDEMYSDGNIWFAISKDTSFLGSTTPPLLLNGGFKNCKQRSNSTTNASGYVMETCVYLYGSGSRRGFLVLEEMRKSGNAEKPCKVTVAHYYAVSIRNLFSYKIDIGLSMIVMIQPSSEVGLDITVHGPSQHPAKALHSMFHEVLKTGIWKPTKCSHCASMIRDHSDSESEDCDDFLPPHVHGLRKNVQSIIDNGGVVKGNNNGNLYVHKLYVRRSS</sequence>
<evidence type="ECO:0000313" key="2">
    <source>
        <dbReference type="EMBL" id="RHN52949.1"/>
    </source>
</evidence>
<dbReference type="Gramene" id="rna37691">
    <property type="protein sequence ID" value="RHN52949.1"/>
    <property type="gene ID" value="gene37691"/>
</dbReference>
<dbReference type="EMBL" id="CM001222">
    <property type="protein sequence ID" value="KEH27153.1"/>
    <property type="molecule type" value="Genomic_DNA"/>
</dbReference>
<dbReference type="Proteomes" id="UP000265566">
    <property type="component" value="Chromosome 6"/>
</dbReference>
<gene>
    <name evidence="1" type="ordered locus">MTR_6g488200</name>
    <name evidence="2" type="ORF">MtrunA17_Chr6g0486151</name>
</gene>
<organism evidence="1 4">
    <name type="scientific">Medicago truncatula</name>
    <name type="common">Barrel medic</name>
    <name type="synonym">Medicago tribuloides</name>
    <dbReference type="NCBI Taxonomy" id="3880"/>
    <lineage>
        <taxon>Eukaryota</taxon>
        <taxon>Viridiplantae</taxon>
        <taxon>Streptophyta</taxon>
        <taxon>Embryophyta</taxon>
        <taxon>Tracheophyta</taxon>
        <taxon>Spermatophyta</taxon>
        <taxon>Magnoliopsida</taxon>
        <taxon>eudicotyledons</taxon>
        <taxon>Gunneridae</taxon>
        <taxon>Pentapetalae</taxon>
        <taxon>rosids</taxon>
        <taxon>fabids</taxon>
        <taxon>Fabales</taxon>
        <taxon>Fabaceae</taxon>
        <taxon>Papilionoideae</taxon>
        <taxon>50 kb inversion clade</taxon>
        <taxon>NPAAA clade</taxon>
        <taxon>Hologalegina</taxon>
        <taxon>IRL clade</taxon>
        <taxon>Trifolieae</taxon>
        <taxon>Medicago</taxon>
    </lineage>
</organism>
<dbReference type="AlphaFoldDB" id="A0A072UDG7"/>
<evidence type="ECO:0000313" key="4">
    <source>
        <dbReference type="Proteomes" id="UP000002051"/>
    </source>
</evidence>
<dbReference type="HOGENOM" id="CLU_931799_0_0_1"/>
<dbReference type="Proteomes" id="UP000002051">
    <property type="component" value="Chromosome 6"/>
</dbReference>